<evidence type="ECO:0000313" key="3">
    <source>
        <dbReference type="Proteomes" id="UP000222531"/>
    </source>
</evidence>
<accession>A0A2G1XQC7</accession>
<dbReference type="InterPro" id="IPR011990">
    <property type="entry name" value="TPR-like_helical_dom_sf"/>
</dbReference>
<feature type="domain" description="HTH cro/C1-type" evidence="1">
    <location>
        <begin position="7"/>
        <end position="62"/>
    </location>
</feature>
<reference evidence="2 3" key="1">
    <citation type="journal article" date="2017" name="Biochemistry">
        <title>Identification of the Biosynthetic Pathway for the Antibiotic Bicyclomycin.</title>
        <authorList>
            <person name="Patteson J."/>
            <person name="Cai W."/>
            <person name="Johnson R.A."/>
            <person name="Santa Maria K."/>
            <person name="Li B."/>
        </authorList>
    </citation>
    <scope>NUCLEOTIDE SEQUENCE [LARGE SCALE GENOMIC DNA]</scope>
    <source>
        <strain evidence="2 3">ATCC 21532</strain>
    </source>
</reference>
<evidence type="ECO:0000313" key="2">
    <source>
        <dbReference type="EMBL" id="PHQ53445.1"/>
    </source>
</evidence>
<organism evidence="2 3">
    <name type="scientific">Streptomyces cinnamoneus</name>
    <name type="common">Streptoverticillium cinnamoneum</name>
    <dbReference type="NCBI Taxonomy" id="53446"/>
    <lineage>
        <taxon>Bacteria</taxon>
        <taxon>Bacillati</taxon>
        <taxon>Actinomycetota</taxon>
        <taxon>Actinomycetes</taxon>
        <taxon>Kitasatosporales</taxon>
        <taxon>Streptomycetaceae</taxon>
        <taxon>Streptomyces</taxon>
        <taxon>Streptomyces cinnamoneus group</taxon>
    </lineage>
</organism>
<dbReference type="SUPFAM" id="SSF47413">
    <property type="entry name" value="lambda repressor-like DNA-binding domains"/>
    <property type="match status" value="1"/>
</dbReference>
<dbReference type="GO" id="GO:0003677">
    <property type="term" value="F:DNA binding"/>
    <property type="evidence" value="ECO:0007669"/>
    <property type="project" value="InterPro"/>
</dbReference>
<dbReference type="SUPFAM" id="SSF48452">
    <property type="entry name" value="TPR-like"/>
    <property type="match status" value="1"/>
</dbReference>
<dbReference type="OrthoDB" id="3428567at2"/>
<evidence type="ECO:0000259" key="1">
    <source>
        <dbReference type="SMART" id="SM00530"/>
    </source>
</evidence>
<dbReference type="EMBL" id="NHZO01000012">
    <property type="protein sequence ID" value="PHQ53445.1"/>
    <property type="molecule type" value="Genomic_DNA"/>
</dbReference>
<sequence>MTEFASRAREALAARGLSMRGAARALCYDPAYLSRVLNGKQCPSPQLAGALDALVGAEGALAGLLPPGAALRVDTAPENTDSDLGHLRATVAYLLDHDNRYGGDAIAPAAVRVWKTAQRKLDTGSVPDRLKCEYLTAVAELAQVAGWLLFDAGQQDAARSAFLEARILAGHAGDRSREWFVLDLLAMQGVEHGRTGESLRIADELLSQLRLPPRVALMARVRKARALADAGHRQGALNELKAARAALEDSISPCDPSWTWWINELEIAGHEGEALRALGDDGAAVPQLQRAHDLSVEFRPSGRGVLYYKISLLSAYTAIEDWPACEAMLHSLPAVLDVVSSGRNHRRLRGALQGVTRAPHAPHWLTDLARDVASTPQLSVA</sequence>
<gene>
    <name evidence="2" type="ORF">BLA24_00480</name>
</gene>
<name>A0A2G1XQC7_STRCJ</name>
<dbReference type="Gene3D" id="1.25.40.10">
    <property type="entry name" value="Tetratricopeptide repeat domain"/>
    <property type="match status" value="1"/>
</dbReference>
<dbReference type="Proteomes" id="UP000222531">
    <property type="component" value="Unassembled WGS sequence"/>
</dbReference>
<dbReference type="CDD" id="cd00093">
    <property type="entry name" value="HTH_XRE"/>
    <property type="match status" value="1"/>
</dbReference>
<proteinExistence type="predicted"/>
<keyword evidence="3" id="KW-1185">Reference proteome</keyword>
<dbReference type="AlphaFoldDB" id="A0A2G1XQC7"/>
<dbReference type="Pfam" id="PF13560">
    <property type="entry name" value="HTH_31"/>
    <property type="match status" value="1"/>
</dbReference>
<dbReference type="InterPro" id="IPR010982">
    <property type="entry name" value="Lambda_DNA-bd_dom_sf"/>
</dbReference>
<dbReference type="InterPro" id="IPR001387">
    <property type="entry name" value="Cro/C1-type_HTH"/>
</dbReference>
<comment type="caution">
    <text evidence="2">The sequence shown here is derived from an EMBL/GenBank/DDBJ whole genome shotgun (WGS) entry which is preliminary data.</text>
</comment>
<dbReference type="SMART" id="SM00530">
    <property type="entry name" value="HTH_XRE"/>
    <property type="match status" value="1"/>
</dbReference>
<protein>
    <recommendedName>
        <fullName evidence="1">HTH cro/C1-type domain-containing protein</fullName>
    </recommendedName>
</protein>
<dbReference type="RefSeq" id="WP_099197352.1">
    <property type="nucleotide sequence ID" value="NZ_NHZO01000012.1"/>
</dbReference>